<proteinExistence type="inferred from homology"/>
<dbReference type="GO" id="GO:0050660">
    <property type="term" value="F:flavin adenine dinucleotide binding"/>
    <property type="evidence" value="ECO:0007669"/>
    <property type="project" value="InterPro"/>
</dbReference>
<evidence type="ECO:0000256" key="1">
    <source>
        <dbReference type="ARBA" id="ARBA00009183"/>
    </source>
</evidence>
<keyword evidence="4" id="KW-0560">Oxidoreductase</keyword>
<dbReference type="RefSeq" id="XP_012188133.1">
    <property type="nucleotide sequence ID" value="XM_012332743.1"/>
</dbReference>
<dbReference type="InterPro" id="IPR036188">
    <property type="entry name" value="FAD/NAD-bd_sf"/>
</dbReference>
<dbReference type="SUPFAM" id="SSF51905">
    <property type="entry name" value="FAD/NAD(P)-binding domain"/>
    <property type="match status" value="1"/>
</dbReference>
<dbReference type="PANTHER" id="PTHR23023">
    <property type="entry name" value="DIMETHYLANILINE MONOOXYGENASE"/>
    <property type="match status" value="1"/>
</dbReference>
<dbReference type="OrthoDB" id="66881at2759"/>
<evidence type="ECO:0000256" key="3">
    <source>
        <dbReference type="ARBA" id="ARBA00022827"/>
    </source>
</evidence>
<gene>
    <name evidence="5" type="ORF">PHSY_002118</name>
</gene>
<dbReference type="EMBL" id="DF238784">
    <property type="protein sequence ID" value="GAC94546.1"/>
    <property type="molecule type" value="Genomic_DNA"/>
</dbReference>
<dbReference type="PRINTS" id="PR00419">
    <property type="entry name" value="ADXRDTASE"/>
</dbReference>
<evidence type="ECO:0000313" key="6">
    <source>
        <dbReference type="Proteomes" id="UP000014071"/>
    </source>
</evidence>
<dbReference type="GO" id="GO:0004499">
    <property type="term" value="F:N,N-dimethylaniline monooxygenase activity"/>
    <property type="evidence" value="ECO:0007669"/>
    <property type="project" value="InterPro"/>
</dbReference>
<accession>R9P094</accession>
<evidence type="ECO:0000256" key="4">
    <source>
        <dbReference type="ARBA" id="ARBA00023002"/>
    </source>
</evidence>
<dbReference type="GeneID" id="24107412"/>
<protein>
    <submittedName>
        <fullName evidence="5">Flavin-binding monooxygenase</fullName>
    </submittedName>
</protein>
<dbReference type="Proteomes" id="UP000014071">
    <property type="component" value="Unassembled WGS sequence"/>
</dbReference>
<keyword evidence="3" id="KW-0274">FAD</keyword>
<dbReference type="Gene3D" id="3.50.50.60">
    <property type="entry name" value="FAD/NAD(P)-binding domain"/>
    <property type="match status" value="1"/>
</dbReference>
<dbReference type="AlphaFoldDB" id="R9P094"/>
<dbReference type="InterPro" id="IPR050346">
    <property type="entry name" value="FMO-like"/>
</dbReference>
<organism evidence="5 6">
    <name type="scientific">Pseudozyma hubeiensis (strain SY62)</name>
    <name type="common">Yeast</name>
    <dbReference type="NCBI Taxonomy" id="1305764"/>
    <lineage>
        <taxon>Eukaryota</taxon>
        <taxon>Fungi</taxon>
        <taxon>Dikarya</taxon>
        <taxon>Basidiomycota</taxon>
        <taxon>Ustilaginomycotina</taxon>
        <taxon>Ustilaginomycetes</taxon>
        <taxon>Ustilaginales</taxon>
        <taxon>Ustilaginaceae</taxon>
        <taxon>Pseudozyma</taxon>
    </lineage>
</organism>
<reference evidence="6" key="1">
    <citation type="journal article" date="2013" name="Genome Announc.">
        <title>Draft genome sequence of the basidiomycetous yeast-like fungus Pseudozyma hubeiensis SY62, which produces an abundant amount of the biosurfactant mannosylerythritol lipids.</title>
        <authorList>
            <person name="Konishi M."/>
            <person name="Hatada Y."/>
            <person name="Horiuchi J."/>
        </authorList>
    </citation>
    <scope>NUCLEOTIDE SEQUENCE [LARGE SCALE GENOMIC DNA]</scope>
    <source>
        <strain evidence="6">SY62</strain>
    </source>
</reference>
<keyword evidence="2" id="KW-0285">Flavoprotein</keyword>
<evidence type="ECO:0000256" key="2">
    <source>
        <dbReference type="ARBA" id="ARBA00022630"/>
    </source>
</evidence>
<name>R9P094_PSEHS</name>
<dbReference type="FunFam" id="3.50.50.60:FF:000247">
    <property type="entry name" value="Flavin-binding monooxygenase-like protein"/>
    <property type="match status" value="1"/>
</dbReference>
<dbReference type="Pfam" id="PF00743">
    <property type="entry name" value="FMO-like"/>
    <property type="match status" value="1"/>
</dbReference>
<dbReference type="STRING" id="1305764.R9P094"/>
<sequence length="588" mass="65789">MAECGSVPKHCICSSVLDSDASSSHASRQRPDCAVLDRFSRPPSRDLTRSYVLKVATMAATPTGNFGLSALVSYIYQWVQILIAYAFAPKLPAQQVKQKPLGHVAVIGAGITGISTASHLIGHGFEVTIFDQAEEIGGIWSRVNSTSGLQISSIMYRFHPAVKWTVGYPHRDEILKNTKKIWKMYDLDKRTRLGVKVEKVTRHSSSSDPHEGGHARWVINGNENEVFDGVVVNTGTCGKPKKMDLPGEEKFKGKVVHSSQLDGLDCKGKKVLIIGGGASGIEALELAVAQGADRPTILARSDKWIIPRNTIINCALALQPLGRETWLSFIPEILLKKLHYRDLQEKMAPTKGFYTETPIVNTSALRHIRQGDADYQRGDVLDLDEDGVHFNVRKRGQKTGSDGKKVHYDADIIVVATGFEVPSIDFLPKDLFPEDYVRPNMYLQVFPIEDCSVLCTNSTFRNAVGTVGHIHIGIMARTLMLFLMDKSTRPRPRDMRLWVDLIRFIKERAPGGQLDFFTYMELCIWLVSFLFFRFNRLYYFFFVTFGWGFWSREGKVDKSGTLVGEPKFHLSISKLVGKGPSAKFLLDN</sequence>
<comment type="similarity">
    <text evidence="1">Belongs to the FMO family.</text>
</comment>
<evidence type="ECO:0000313" key="5">
    <source>
        <dbReference type="EMBL" id="GAC94546.1"/>
    </source>
</evidence>
<keyword evidence="5" id="KW-0503">Monooxygenase</keyword>
<dbReference type="InterPro" id="IPR020946">
    <property type="entry name" value="Flavin_mOase-like"/>
</dbReference>
<dbReference type="HOGENOM" id="CLU_024886_0_0_1"/>
<dbReference type="GO" id="GO:0050661">
    <property type="term" value="F:NADP binding"/>
    <property type="evidence" value="ECO:0007669"/>
    <property type="project" value="InterPro"/>
</dbReference>
<dbReference type="eggNOG" id="KOG1399">
    <property type="taxonomic scope" value="Eukaryota"/>
</dbReference>
<keyword evidence="6" id="KW-1185">Reference proteome</keyword>